<sequence length="123" mass="14775">MREKANASDSDFTKIIYILFENIRGRFYFQPPKDHYKKEKSREQNEFITKSYVQTWLLFDIITEKIQAFIISVDQVSNLLFEERCRQRCEVCLNVALNNLISLEALAFQTVLQFREEIKITRR</sequence>
<evidence type="ECO:0000313" key="2">
    <source>
        <dbReference type="Proteomes" id="UP000499080"/>
    </source>
</evidence>
<proteinExistence type="predicted"/>
<comment type="caution">
    <text evidence="1">The sequence shown here is derived from an EMBL/GenBank/DDBJ whole genome shotgun (WGS) entry which is preliminary data.</text>
</comment>
<dbReference type="Proteomes" id="UP000499080">
    <property type="component" value="Unassembled WGS sequence"/>
</dbReference>
<accession>A0A4Y2KHU1</accession>
<name>A0A4Y2KHU1_ARAVE</name>
<protein>
    <submittedName>
        <fullName evidence="1">Uncharacterized protein</fullName>
    </submittedName>
</protein>
<dbReference type="AlphaFoldDB" id="A0A4Y2KHU1"/>
<gene>
    <name evidence="1" type="ORF">AVEN_166691_1</name>
</gene>
<reference evidence="1 2" key="1">
    <citation type="journal article" date="2019" name="Sci. Rep.">
        <title>Orb-weaving spider Araneus ventricosus genome elucidates the spidroin gene catalogue.</title>
        <authorList>
            <person name="Kono N."/>
            <person name="Nakamura H."/>
            <person name="Ohtoshi R."/>
            <person name="Moran D.A.P."/>
            <person name="Shinohara A."/>
            <person name="Yoshida Y."/>
            <person name="Fujiwara M."/>
            <person name="Mori M."/>
            <person name="Tomita M."/>
            <person name="Arakawa K."/>
        </authorList>
    </citation>
    <scope>NUCLEOTIDE SEQUENCE [LARGE SCALE GENOMIC DNA]</scope>
</reference>
<organism evidence="1 2">
    <name type="scientific">Araneus ventricosus</name>
    <name type="common">Orbweaver spider</name>
    <name type="synonym">Epeira ventricosa</name>
    <dbReference type="NCBI Taxonomy" id="182803"/>
    <lineage>
        <taxon>Eukaryota</taxon>
        <taxon>Metazoa</taxon>
        <taxon>Ecdysozoa</taxon>
        <taxon>Arthropoda</taxon>
        <taxon>Chelicerata</taxon>
        <taxon>Arachnida</taxon>
        <taxon>Araneae</taxon>
        <taxon>Araneomorphae</taxon>
        <taxon>Entelegynae</taxon>
        <taxon>Araneoidea</taxon>
        <taxon>Araneidae</taxon>
        <taxon>Araneus</taxon>
    </lineage>
</organism>
<keyword evidence="2" id="KW-1185">Reference proteome</keyword>
<dbReference type="EMBL" id="BGPR01004588">
    <property type="protein sequence ID" value="GBN01147.1"/>
    <property type="molecule type" value="Genomic_DNA"/>
</dbReference>
<evidence type="ECO:0000313" key="1">
    <source>
        <dbReference type="EMBL" id="GBN01147.1"/>
    </source>
</evidence>